<dbReference type="Gene3D" id="3.30.70.270">
    <property type="match status" value="1"/>
</dbReference>
<dbReference type="eggNOG" id="COG3706">
    <property type="taxonomic scope" value="Bacteria"/>
</dbReference>
<dbReference type="Proteomes" id="UP000029391">
    <property type="component" value="Unassembled WGS sequence"/>
</dbReference>
<feature type="modified residue" description="4-aspartylphosphate" evidence="2">
    <location>
        <position position="59"/>
    </location>
</feature>
<name>A0A091B6H5_9GAMM</name>
<comment type="caution">
    <text evidence="6">The sequence shown here is derived from an EMBL/GenBank/DDBJ whole genome shotgun (WGS) entry which is preliminary data.</text>
</comment>
<feature type="domain" description="GGDEF" evidence="5">
    <location>
        <begin position="172"/>
        <end position="311"/>
    </location>
</feature>
<dbReference type="InterPro" id="IPR029787">
    <property type="entry name" value="Nucleotide_cyclase"/>
</dbReference>
<accession>A0A091B6H5</accession>
<protein>
    <recommendedName>
        <fullName evidence="8">Response regulatory domain-containing protein</fullName>
    </recommendedName>
</protein>
<gene>
    <name evidence="6" type="ORF">P873_01545</name>
</gene>
<dbReference type="Gene3D" id="3.40.50.2300">
    <property type="match status" value="1"/>
</dbReference>
<evidence type="ECO:0000256" key="3">
    <source>
        <dbReference type="SAM" id="MobiDB-lite"/>
    </source>
</evidence>
<dbReference type="SUPFAM" id="SSF55073">
    <property type="entry name" value="Nucleotide cyclase"/>
    <property type="match status" value="1"/>
</dbReference>
<proteinExistence type="predicted"/>
<dbReference type="CDD" id="cd01949">
    <property type="entry name" value="GGDEF"/>
    <property type="match status" value="1"/>
</dbReference>
<dbReference type="GO" id="GO:0000160">
    <property type="term" value="P:phosphorelay signal transduction system"/>
    <property type="evidence" value="ECO:0007669"/>
    <property type="project" value="InterPro"/>
</dbReference>
<dbReference type="OrthoDB" id="9800897at2"/>
<dbReference type="PANTHER" id="PTHR44591">
    <property type="entry name" value="STRESS RESPONSE REGULATOR PROTEIN 1"/>
    <property type="match status" value="1"/>
</dbReference>
<feature type="domain" description="Response regulatory" evidence="4">
    <location>
        <begin position="10"/>
        <end position="129"/>
    </location>
</feature>
<dbReference type="InterPro" id="IPR001789">
    <property type="entry name" value="Sig_transdc_resp-reg_receiver"/>
</dbReference>
<dbReference type="NCBIfam" id="TIGR00254">
    <property type="entry name" value="GGDEF"/>
    <property type="match status" value="1"/>
</dbReference>
<dbReference type="Pfam" id="PF00072">
    <property type="entry name" value="Response_reg"/>
    <property type="match status" value="1"/>
</dbReference>
<keyword evidence="7" id="KW-1185">Reference proteome</keyword>
<dbReference type="PANTHER" id="PTHR44591:SF3">
    <property type="entry name" value="RESPONSE REGULATORY DOMAIN-CONTAINING PROTEIN"/>
    <property type="match status" value="1"/>
</dbReference>
<dbReference type="STRING" id="1121013.GCA_000426365_00470"/>
<evidence type="ECO:0000256" key="2">
    <source>
        <dbReference type="PROSITE-ProRule" id="PRU00169"/>
    </source>
</evidence>
<evidence type="ECO:0000313" key="6">
    <source>
        <dbReference type="EMBL" id="KFN48268.1"/>
    </source>
</evidence>
<evidence type="ECO:0000313" key="7">
    <source>
        <dbReference type="Proteomes" id="UP000029391"/>
    </source>
</evidence>
<dbReference type="EMBL" id="AWXU01000056">
    <property type="protein sequence ID" value="KFN48268.1"/>
    <property type="molecule type" value="Genomic_DNA"/>
</dbReference>
<dbReference type="PROSITE" id="PS50887">
    <property type="entry name" value="GGDEF"/>
    <property type="match status" value="1"/>
</dbReference>
<sequence length="495" mass="53313">MADGSESRTRILVVDDSKLMRKAALKMLGDEFDIVTADDGLQAWLVIEEDRSIEVVFTDLNMPNSDGYDLLKKVRSSEDAELSSLPVIVVTGAENDEAARMSALDLGATDFITKPFTGSDLVARARAHAAHRKETRALQATSTVDALTGLANRAGFMARLQQDLAYSRRHQQPLSLVRLEIDDFRRMFLNYGREIAESVVTQVAERLRSRIRKEDTAARIGLGSFALSMPGGKADGIAGMISRLRTELVENAPTDEAGLVIAVTLSAAVLGTSPDMGDPQAAFDIVDARLQQALQTAAARPGEVTEIVGAEEHAELDRAAAEREAEAARAQAEREAAERAVREAAERAEAERIAAIKSEEERAEAARQAAERAAAERAAAEKAEAERRAAETAEREAEAARIAAEREAAAEVARRAEAARIAAARSAAPQASAADKAKALQALRIDPLLDELVGGNPRPLQEQLPKAIGRLLPLFRLLGPNQRAQLINFLQKLGG</sequence>
<dbReference type="Pfam" id="PF00990">
    <property type="entry name" value="GGDEF"/>
    <property type="match status" value="1"/>
</dbReference>
<evidence type="ECO:0000259" key="5">
    <source>
        <dbReference type="PROSITE" id="PS50887"/>
    </source>
</evidence>
<evidence type="ECO:0000259" key="4">
    <source>
        <dbReference type="PROSITE" id="PS50110"/>
    </source>
</evidence>
<dbReference type="AlphaFoldDB" id="A0A091B6H5"/>
<dbReference type="SUPFAM" id="SSF52172">
    <property type="entry name" value="CheY-like"/>
    <property type="match status" value="1"/>
</dbReference>
<dbReference type="SMART" id="SM00448">
    <property type="entry name" value="REC"/>
    <property type="match status" value="1"/>
</dbReference>
<dbReference type="InterPro" id="IPR050595">
    <property type="entry name" value="Bact_response_regulator"/>
</dbReference>
<dbReference type="InterPro" id="IPR011006">
    <property type="entry name" value="CheY-like_superfamily"/>
</dbReference>
<organism evidence="6 7">
    <name type="scientific">Arenimonas composti TR7-09 = DSM 18010</name>
    <dbReference type="NCBI Taxonomy" id="1121013"/>
    <lineage>
        <taxon>Bacteria</taxon>
        <taxon>Pseudomonadati</taxon>
        <taxon>Pseudomonadota</taxon>
        <taxon>Gammaproteobacteria</taxon>
        <taxon>Lysobacterales</taxon>
        <taxon>Lysobacteraceae</taxon>
        <taxon>Arenimonas</taxon>
    </lineage>
</organism>
<evidence type="ECO:0000256" key="1">
    <source>
        <dbReference type="ARBA" id="ARBA00022553"/>
    </source>
</evidence>
<feature type="region of interest" description="Disordered" evidence="3">
    <location>
        <begin position="320"/>
        <end position="343"/>
    </location>
</feature>
<evidence type="ECO:0008006" key="8">
    <source>
        <dbReference type="Google" id="ProtNLM"/>
    </source>
</evidence>
<reference evidence="6 7" key="1">
    <citation type="submission" date="2013-09" db="EMBL/GenBank/DDBJ databases">
        <title>Genome sequencing of Arenimonas composti.</title>
        <authorList>
            <person name="Chen F."/>
            <person name="Wang G."/>
        </authorList>
    </citation>
    <scope>NUCLEOTIDE SEQUENCE [LARGE SCALE GENOMIC DNA]</scope>
    <source>
        <strain evidence="6 7">TR7-09</strain>
    </source>
</reference>
<dbReference type="InterPro" id="IPR000160">
    <property type="entry name" value="GGDEF_dom"/>
</dbReference>
<dbReference type="RefSeq" id="WP_051239390.1">
    <property type="nucleotide sequence ID" value="NZ_AUFF01000001.1"/>
</dbReference>
<dbReference type="PROSITE" id="PS50110">
    <property type="entry name" value="RESPONSE_REGULATORY"/>
    <property type="match status" value="1"/>
</dbReference>
<dbReference type="InterPro" id="IPR043128">
    <property type="entry name" value="Rev_trsase/Diguanyl_cyclase"/>
</dbReference>
<keyword evidence="1 2" id="KW-0597">Phosphoprotein</keyword>
<dbReference type="SMART" id="SM00267">
    <property type="entry name" value="GGDEF"/>
    <property type="match status" value="1"/>
</dbReference>